<evidence type="ECO:0000256" key="11">
    <source>
        <dbReference type="ARBA" id="ARBA00032849"/>
    </source>
</evidence>
<dbReference type="FunFam" id="3.90.1490.10:FF:000001">
    <property type="entry name" value="Diphthine--ammonia ligase"/>
    <property type="match status" value="1"/>
</dbReference>
<evidence type="ECO:0000313" key="16">
    <source>
        <dbReference type="RefSeq" id="XP_021846746.1"/>
    </source>
</evidence>
<dbReference type="EC" id="6.3.1.14" evidence="3"/>
<evidence type="ECO:0000256" key="8">
    <source>
        <dbReference type="ARBA" id="ARBA00029814"/>
    </source>
</evidence>
<dbReference type="PANTHER" id="PTHR12196">
    <property type="entry name" value="DOMAIN OF UNKNOWN FUNCTION 71 DUF71 -CONTAINING PROTEIN"/>
    <property type="match status" value="1"/>
</dbReference>
<dbReference type="GeneID" id="110786502"/>
<evidence type="ECO:0000259" key="13">
    <source>
        <dbReference type="Pfam" id="PF01902"/>
    </source>
</evidence>
<protein>
    <recommendedName>
        <fullName evidence="4">Diphthine--ammonia ligase</fullName>
        <ecNumber evidence="3">6.3.1.14</ecNumber>
    </recommendedName>
    <alternativeName>
        <fullName evidence="9">ATP-binding domain-containing protein 4</fullName>
    </alternativeName>
    <alternativeName>
        <fullName evidence="8">Diphthamide synthase</fullName>
    </alternativeName>
    <alternativeName>
        <fullName evidence="10">Diphthamide synthetase</fullName>
    </alternativeName>
    <alternativeName>
        <fullName evidence="11">Protein DPH6 homolog</fullName>
    </alternativeName>
</protein>
<dbReference type="InterPro" id="IPR014729">
    <property type="entry name" value="Rossmann-like_a/b/a_fold"/>
</dbReference>
<gene>
    <name evidence="15 16" type="primary">LOC110786502</name>
</gene>
<evidence type="ECO:0000256" key="6">
    <source>
        <dbReference type="ARBA" id="ARBA00022741"/>
    </source>
</evidence>
<proteinExistence type="inferred from homology"/>
<dbReference type="Pfam" id="PF01042">
    <property type="entry name" value="Ribonuc_L-PSP"/>
    <property type="match status" value="2"/>
</dbReference>
<evidence type="ECO:0000256" key="3">
    <source>
        <dbReference type="ARBA" id="ARBA00012089"/>
    </source>
</evidence>
<evidence type="ECO:0000313" key="15">
    <source>
        <dbReference type="RefSeq" id="XP_021846745.1"/>
    </source>
</evidence>
<dbReference type="NCBIfam" id="TIGR00290">
    <property type="entry name" value="MJ0570_dom"/>
    <property type="match status" value="1"/>
</dbReference>
<dbReference type="Gene3D" id="3.40.50.620">
    <property type="entry name" value="HUPs"/>
    <property type="match status" value="1"/>
</dbReference>
<feature type="domain" description="Diphthamide synthase" evidence="13">
    <location>
        <begin position="1"/>
        <end position="222"/>
    </location>
</feature>
<dbReference type="GO" id="GO:0017183">
    <property type="term" value="P:protein histidyl modification to diphthamide"/>
    <property type="evidence" value="ECO:0000318"/>
    <property type="project" value="GO_Central"/>
</dbReference>
<evidence type="ECO:0000256" key="5">
    <source>
        <dbReference type="ARBA" id="ARBA00022598"/>
    </source>
</evidence>
<dbReference type="InterPro" id="IPR035959">
    <property type="entry name" value="RutC-like_sf"/>
</dbReference>
<sequence>MKVVALVSGGKDSCYAMMQCINYGHEIVALANLMPADDSIDELDSFMYQTVGHQIVVSYAKCMGLPLFRRRLQGSTRHHELSYKMTPGDEVEDMFLLLNEVKRQIPNIRGVSSGAIASDYQRLRVESVCSRLGLVSLSYLWKQDQSLLFHEMITNGIVAILVKVAAIGLHPAKHLGKELAEVKSHLHHLNGLYGSNVCGEGGEYETLTLDCPLFKFARIVLDDFQVILHSPDSIAPVGVLHPLAYHLESKGLSIDSGDSNINNGISLDGNGIYEIEGDCSLHAEQSQISKSLSVMIEKTTYHLQMSKTDRGDTFSICCWLQDLHRSSTGLQSDLEVVLSHLESQLKECGFTWEDVLYIHLYIADMNEFAVANETYVSFITQEKCRFGVPSRSTVELPLLQAGLGKAYVEVLVSRDKTKKVLHVQSISRWAPSCIGPYSQATLHNGILHMAGQLGLDPPTMTLCEGGIISELEQALLNSEAIADCFRCSISSSAISFVVYCSMQTVSLNRAEVQDQWEVFLEKLKKLHSAKRSVSEVFNPNLLFVLVPQLPRRALVEIKPTLFIMEDDNTGSEKSDVCIQDQEHATPQSYWGFQEDPWHDSCFQKCIVLENLCAIMLSITSENIADICNDSLVSGHSLSQGQTEKVAKFCIYLIDKILTENLFSWKNTMYLRVYFQTGSLVQMEMLSLVFSQAFQDFAEINLKFKTGPDPIFNLVPVLGSGRSATSMDAVLTCELLAQKPPC</sequence>
<evidence type="ECO:0000256" key="10">
    <source>
        <dbReference type="ARBA" id="ARBA00031552"/>
    </source>
</evidence>
<dbReference type="PANTHER" id="PTHR12196:SF2">
    <property type="entry name" value="DIPHTHINE--AMMONIA LIGASE"/>
    <property type="match status" value="1"/>
</dbReference>
<keyword evidence="6" id="KW-0547">Nucleotide-binding</keyword>
<dbReference type="Pfam" id="PF01902">
    <property type="entry name" value="Diphthami_syn_2"/>
    <property type="match status" value="1"/>
</dbReference>
<dbReference type="OrthoDB" id="686384at2759"/>
<dbReference type="Gene3D" id="3.90.1490.10">
    <property type="entry name" value="putative n-type atp pyrophosphatase, domain 2"/>
    <property type="match status" value="1"/>
</dbReference>
<reference evidence="15 16" key="2">
    <citation type="submission" date="2025-04" db="UniProtKB">
        <authorList>
            <consortium name="RefSeq"/>
        </authorList>
    </citation>
    <scope>IDENTIFICATION</scope>
</reference>
<dbReference type="GO" id="GO:0005524">
    <property type="term" value="F:ATP binding"/>
    <property type="evidence" value="ECO:0007669"/>
    <property type="project" value="UniProtKB-KW"/>
</dbReference>
<dbReference type="InterPro" id="IPR006175">
    <property type="entry name" value="YjgF/YER057c/UK114"/>
</dbReference>
<evidence type="ECO:0000256" key="1">
    <source>
        <dbReference type="ARBA" id="ARBA00005156"/>
    </source>
</evidence>
<reference evidence="14" key="1">
    <citation type="journal article" date="2021" name="Nat. Commun.">
        <title>Genomic analyses provide insights into spinach domestication and the genetic basis of agronomic traits.</title>
        <authorList>
            <person name="Cai X."/>
            <person name="Sun X."/>
            <person name="Xu C."/>
            <person name="Sun H."/>
            <person name="Wang X."/>
            <person name="Ge C."/>
            <person name="Zhang Z."/>
            <person name="Wang Q."/>
            <person name="Fei Z."/>
            <person name="Jiao C."/>
            <person name="Wang Q."/>
        </authorList>
    </citation>
    <scope>NUCLEOTIDE SEQUENCE [LARGE SCALE GENOMIC DNA]</scope>
    <source>
        <strain evidence="14">cv. Varoflay</strain>
    </source>
</reference>
<evidence type="ECO:0000256" key="2">
    <source>
        <dbReference type="ARBA" id="ARBA00008496"/>
    </source>
</evidence>
<comment type="pathway">
    <text evidence="1">Protein modification; peptidyl-diphthamide biosynthesis.</text>
</comment>
<evidence type="ECO:0000256" key="12">
    <source>
        <dbReference type="ARBA" id="ARBA00048108"/>
    </source>
</evidence>
<dbReference type="GO" id="GO:0017178">
    <property type="term" value="F:diphthine-ammonia ligase activity"/>
    <property type="evidence" value="ECO:0000318"/>
    <property type="project" value="GO_Central"/>
</dbReference>
<dbReference type="RefSeq" id="XP_021846745.1">
    <property type="nucleotide sequence ID" value="XM_021991053.1"/>
</dbReference>
<comment type="similarity">
    <text evidence="2">Belongs to the Diphthine--ammonia ligase family.</text>
</comment>
<organism evidence="14 15">
    <name type="scientific">Spinacia oleracea</name>
    <name type="common">Spinach</name>
    <dbReference type="NCBI Taxonomy" id="3562"/>
    <lineage>
        <taxon>Eukaryota</taxon>
        <taxon>Viridiplantae</taxon>
        <taxon>Streptophyta</taxon>
        <taxon>Embryophyta</taxon>
        <taxon>Tracheophyta</taxon>
        <taxon>Spermatophyta</taxon>
        <taxon>Magnoliopsida</taxon>
        <taxon>eudicotyledons</taxon>
        <taxon>Gunneridae</taxon>
        <taxon>Pentapetalae</taxon>
        <taxon>Caryophyllales</taxon>
        <taxon>Chenopodiaceae</taxon>
        <taxon>Chenopodioideae</taxon>
        <taxon>Anserineae</taxon>
        <taxon>Spinacia</taxon>
    </lineage>
</organism>
<keyword evidence="5 15" id="KW-0436">Ligase</keyword>
<dbReference type="CDD" id="cd01994">
    <property type="entry name" value="AANH_PF0828-like"/>
    <property type="match status" value="1"/>
</dbReference>
<keyword evidence="14" id="KW-1185">Reference proteome</keyword>
<dbReference type="Proteomes" id="UP000813463">
    <property type="component" value="Chromosome 4"/>
</dbReference>
<comment type="catalytic activity">
    <reaction evidence="12">
        <text>diphthine-[translation elongation factor 2] + NH4(+) + ATP = diphthamide-[translation elongation factor 2] + AMP + diphosphate + H(+)</text>
        <dbReference type="Rhea" id="RHEA:19753"/>
        <dbReference type="Rhea" id="RHEA-COMP:10172"/>
        <dbReference type="Rhea" id="RHEA-COMP:10174"/>
        <dbReference type="ChEBI" id="CHEBI:15378"/>
        <dbReference type="ChEBI" id="CHEBI:16692"/>
        <dbReference type="ChEBI" id="CHEBI:28938"/>
        <dbReference type="ChEBI" id="CHEBI:30616"/>
        <dbReference type="ChEBI" id="CHEBI:33019"/>
        <dbReference type="ChEBI" id="CHEBI:82696"/>
        <dbReference type="ChEBI" id="CHEBI:456215"/>
        <dbReference type="EC" id="6.3.1.14"/>
    </reaction>
</comment>
<keyword evidence="7" id="KW-0067">ATP-binding</keyword>
<dbReference type="AlphaFoldDB" id="A0A9R0JTP7"/>
<dbReference type="SUPFAM" id="SSF52402">
    <property type="entry name" value="Adenine nucleotide alpha hydrolases-like"/>
    <property type="match status" value="1"/>
</dbReference>
<dbReference type="CDD" id="cd06156">
    <property type="entry name" value="eu_AANH_C_2"/>
    <property type="match status" value="1"/>
</dbReference>
<dbReference type="RefSeq" id="XP_021846746.1">
    <property type="nucleotide sequence ID" value="XM_021991054.1"/>
</dbReference>
<name>A0A9R0JTP7_SPIOL</name>
<dbReference type="FunFam" id="3.30.1330.40:FF:000016">
    <property type="entry name" value="Endoribonuclease"/>
    <property type="match status" value="1"/>
</dbReference>
<dbReference type="InterPro" id="IPR002761">
    <property type="entry name" value="Diphthami_syn_dom"/>
</dbReference>
<evidence type="ECO:0000313" key="14">
    <source>
        <dbReference type="Proteomes" id="UP000813463"/>
    </source>
</evidence>
<dbReference type="SUPFAM" id="SSF55298">
    <property type="entry name" value="YjgF-like"/>
    <property type="match status" value="2"/>
</dbReference>
<dbReference type="Gene3D" id="3.30.1330.40">
    <property type="entry name" value="RutC-like"/>
    <property type="match status" value="2"/>
</dbReference>
<evidence type="ECO:0000256" key="4">
    <source>
        <dbReference type="ARBA" id="ARBA00018426"/>
    </source>
</evidence>
<dbReference type="FunFam" id="3.40.50.620:FF:000069">
    <property type="entry name" value="diphthine--ammonia ligase"/>
    <property type="match status" value="1"/>
</dbReference>
<accession>A0A9R0JTP7</accession>
<evidence type="ECO:0000256" key="7">
    <source>
        <dbReference type="ARBA" id="ARBA00022840"/>
    </source>
</evidence>
<dbReference type="KEGG" id="soe:110786502"/>
<evidence type="ECO:0000256" key="9">
    <source>
        <dbReference type="ARBA" id="ARBA00031202"/>
    </source>
</evidence>
<dbReference type="InterPro" id="IPR030662">
    <property type="entry name" value="DPH6/MJ0570"/>
</dbReference>